<dbReference type="EMBL" id="CAJNNV010009941">
    <property type="protein sequence ID" value="CAE8597989.1"/>
    <property type="molecule type" value="Genomic_DNA"/>
</dbReference>
<organism evidence="1 2">
    <name type="scientific">Polarella glacialis</name>
    <name type="common">Dinoflagellate</name>
    <dbReference type="NCBI Taxonomy" id="89957"/>
    <lineage>
        <taxon>Eukaryota</taxon>
        <taxon>Sar</taxon>
        <taxon>Alveolata</taxon>
        <taxon>Dinophyceae</taxon>
        <taxon>Suessiales</taxon>
        <taxon>Suessiaceae</taxon>
        <taxon>Polarella</taxon>
    </lineage>
</organism>
<gene>
    <name evidence="1" type="ORF">PGLA1383_LOCUS16404</name>
</gene>
<evidence type="ECO:0000313" key="1">
    <source>
        <dbReference type="EMBL" id="CAE8597989.1"/>
    </source>
</evidence>
<feature type="non-terminal residue" evidence="1">
    <location>
        <position position="1"/>
    </location>
</feature>
<sequence length="91" mass="10511">LVEVARVKKLSENVTLTREDYMREVEKLRATEHAIRTHCASEIRLQMVLIDCSEINETLCQKADEAVRILLEAVLRNLLSRNDLLVKSFES</sequence>
<comment type="caution">
    <text evidence="1">The sequence shown here is derived from an EMBL/GenBank/DDBJ whole genome shotgun (WGS) entry which is preliminary data.</text>
</comment>
<keyword evidence="2" id="KW-1185">Reference proteome</keyword>
<dbReference type="Proteomes" id="UP000654075">
    <property type="component" value="Unassembled WGS sequence"/>
</dbReference>
<dbReference type="AlphaFoldDB" id="A0A813EGD5"/>
<protein>
    <submittedName>
        <fullName evidence="1">Uncharacterized protein</fullName>
    </submittedName>
</protein>
<accession>A0A813EGD5</accession>
<feature type="non-terminal residue" evidence="1">
    <location>
        <position position="91"/>
    </location>
</feature>
<proteinExistence type="predicted"/>
<name>A0A813EGD5_POLGL</name>
<reference evidence="1" key="1">
    <citation type="submission" date="2021-02" db="EMBL/GenBank/DDBJ databases">
        <authorList>
            <person name="Dougan E. K."/>
            <person name="Rhodes N."/>
            <person name="Thang M."/>
            <person name="Chan C."/>
        </authorList>
    </citation>
    <scope>NUCLEOTIDE SEQUENCE</scope>
</reference>
<evidence type="ECO:0000313" key="2">
    <source>
        <dbReference type="Proteomes" id="UP000654075"/>
    </source>
</evidence>